<proteinExistence type="predicted"/>
<keyword evidence="2" id="KW-1185">Reference proteome</keyword>
<reference evidence="1 2" key="1">
    <citation type="submission" date="2024-09" db="EMBL/GenBank/DDBJ databases">
        <authorList>
            <person name="Zhang Y."/>
        </authorList>
    </citation>
    <scope>NUCLEOTIDE SEQUENCE [LARGE SCALE GENOMIC DNA]</scope>
    <source>
        <strain evidence="1 2">SH314</strain>
    </source>
</reference>
<evidence type="ECO:0000313" key="2">
    <source>
        <dbReference type="Proteomes" id="UP001576726"/>
    </source>
</evidence>
<name>A0ABV4VYZ3_9GAMM</name>
<accession>A0ABV4VYZ3</accession>
<comment type="caution">
    <text evidence="1">The sequence shown here is derived from an EMBL/GenBank/DDBJ whole genome shotgun (WGS) entry which is preliminary data.</text>
</comment>
<sequence>MNIETLIEQIENTDWLSQAKHILTLSQLQIEWDWLPTSRDQSNPFVATYTAKPDEQRYDKETENRVYKAALKSLRSVGNAHPKLVDGPHNYTESMKGSALFACKHAAKEVLSNQPGKWLTILALYKNGVWPCGITQTGELVIL</sequence>
<protein>
    <submittedName>
        <fullName evidence="1">Uncharacterized protein</fullName>
    </submittedName>
</protein>
<gene>
    <name evidence="1" type="ORF">ACE02L_16745</name>
</gene>
<evidence type="ECO:0000313" key="1">
    <source>
        <dbReference type="EMBL" id="MFB2654386.1"/>
    </source>
</evidence>
<dbReference type="EMBL" id="JBHFGJ010000009">
    <property type="protein sequence ID" value="MFB2654386.1"/>
    <property type="molecule type" value="Genomic_DNA"/>
</dbReference>
<dbReference type="RefSeq" id="WP_374919874.1">
    <property type="nucleotide sequence ID" value="NZ_JBHFGJ010000009.1"/>
</dbReference>
<organism evidence="1 2">
    <name type="scientific">Shewanella seohaensis</name>
    <dbReference type="NCBI Taxonomy" id="755175"/>
    <lineage>
        <taxon>Bacteria</taxon>
        <taxon>Pseudomonadati</taxon>
        <taxon>Pseudomonadota</taxon>
        <taxon>Gammaproteobacteria</taxon>
        <taxon>Alteromonadales</taxon>
        <taxon>Shewanellaceae</taxon>
        <taxon>Shewanella</taxon>
    </lineage>
</organism>
<dbReference type="Proteomes" id="UP001576726">
    <property type="component" value="Unassembled WGS sequence"/>
</dbReference>